<sequence>MACCDLVAWGVWSIRPARVHQLALGGPLARARRQAEHIKPKCLTKRAMSTPGATSGSQAGAAAVSQSVMTELVEKDEDESTIIDE</sequence>
<accession>A0A678TGX3</accession>
<feature type="region of interest" description="Disordered" evidence="1">
    <location>
        <begin position="43"/>
        <end position="67"/>
    </location>
</feature>
<evidence type="ECO:0000256" key="1">
    <source>
        <dbReference type="SAM" id="MobiDB-lite"/>
    </source>
</evidence>
<name>A0A678TGX3_SACOF</name>
<dbReference type="AlphaFoldDB" id="A0A678TGX3"/>
<dbReference type="EMBL" id="MH182565">
    <property type="protein sequence ID" value="AWA44649.1"/>
    <property type="molecule type" value="Genomic_DNA"/>
</dbReference>
<proteinExistence type="predicted"/>
<gene>
    <name evidence="2" type="ORF">SO13M23_000011</name>
</gene>
<evidence type="ECO:0000313" key="2">
    <source>
        <dbReference type="EMBL" id="AWA44649.1"/>
    </source>
</evidence>
<reference evidence="2" key="1">
    <citation type="submission" date="2018-04" db="EMBL/GenBank/DDBJ databases">
        <title>Comparative Analysis of Homologous Sequences of Saccharum officinarum and Saccharum spontaneum Reveals Independent Polyploidization Events.</title>
        <authorList>
            <person name="Sharma A."/>
            <person name="Song J."/>
            <person name="Lin Q."/>
            <person name="Singh R."/>
            <person name="Ramos N."/>
            <person name="Wang K."/>
            <person name="Zhang J."/>
            <person name="Ming R."/>
            <person name="Yu Q."/>
        </authorList>
    </citation>
    <scope>NUCLEOTIDE SEQUENCE</scope>
</reference>
<feature type="compositionally biased region" description="Low complexity" evidence="1">
    <location>
        <begin position="49"/>
        <end position="67"/>
    </location>
</feature>
<organism evidence="2">
    <name type="scientific">Saccharum officinarum</name>
    <name type="common">Sugarcane</name>
    <dbReference type="NCBI Taxonomy" id="4547"/>
    <lineage>
        <taxon>Eukaryota</taxon>
        <taxon>Viridiplantae</taxon>
        <taxon>Streptophyta</taxon>
        <taxon>Embryophyta</taxon>
        <taxon>Tracheophyta</taxon>
        <taxon>Spermatophyta</taxon>
        <taxon>Magnoliopsida</taxon>
        <taxon>Liliopsida</taxon>
        <taxon>Poales</taxon>
        <taxon>Poaceae</taxon>
        <taxon>PACMAD clade</taxon>
        <taxon>Panicoideae</taxon>
        <taxon>Andropogonodae</taxon>
        <taxon>Andropogoneae</taxon>
        <taxon>Saccharinae</taxon>
        <taxon>Saccharum</taxon>
        <taxon>Saccharum officinarum species complex</taxon>
    </lineage>
</organism>
<protein>
    <submittedName>
        <fullName evidence="2">Uncharacterized protein</fullName>
    </submittedName>
</protein>